<gene>
    <name evidence="6" type="ORF">MKZ38_005848</name>
</gene>
<feature type="compositionally biased region" description="Polar residues" evidence="3">
    <location>
        <begin position="23"/>
        <end position="51"/>
    </location>
</feature>
<dbReference type="GO" id="GO:0006289">
    <property type="term" value="P:nucleotide-excision repair"/>
    <property type="evidence" value="ECO:0007669"/>
    <property type="project" value="TreeGrafter"/>
</dbReference>
<dbReference type="GO" id="GO:0003676">
    <property type="term" value="F:nucleic acid binding"/>
    <property type="evidence" value="ECO:0007669"/>
    <property type="project" value="InterPro"/>
</dbReference>
<dbReference type="Pfam" id="PF00270">
    <property type="entry name" value="DEAD"/>
    <property type="match status" value="1"/>
</dbReference>
<dbReference type="PROSITE" id="PS51194">
    <property type="entry name" value="HELICASE_CTER"/>
    <property type="match status" value="1"/>
</dbReference>
<proteinExistence type="predicted"/>
<dbReference type="InterPro" id="IPR014001">
    <property type="entry name" value="Helicase_ATP-bd"/>
</dbReference>
<feature type="region of interest" description="Disordered" evidence="3">
    <location>
        <begin position="1"/>
        <end position="78"/>
    </location>
</feature>
<keyword evidence="1" id="KW-0547">Nucleotide-binding</keyword>
<dbReference type="Pfam" id="PF00271">
    <property type="entry name" value="Helicase_C"/>
    <property type="match status" value="1"/>
</dbReference>
<evidence type="ECO:0000256" key="1">
    <source>
        <dbReference type="ARBA" id="ARBA00022741"/>
    </source>
</evidence>
<dbReference type="SUPFAM" id="SSF52540">
    <property type="entry name" value="P-loop containing nucleoside triphosphate hydrolases"/>
    <property type="match status" value="1"/>
</dbReference>
<dbReference type="CDD" id="cd17923">
    <property type="entry name" value="DEXHc_Hrq1-like"/>
    <property type="match status" value="1"/>
</dbReference>
<dbReference type="Pfam" id="PF22982">
    <property type="entry name" value="WHD_HRQ1"/>
    <property type="match status" value="1"/>
</dbReference>
<feature type="region of interest" description="Disordered" evidence="3">
    <location>
        <begin position="162"/>
        <end position="193"/>
    </location>
</feature>
<dbReference type="InterPro" id="IPR018973">
    <property type="entry name" value="MZB"/>
</dbReference>
<evidence type="ECO:0000313" key="6">
    <source>
        <dbReference type="EMBL" id="KAJ2896155.1"/>
    </source>
</evidence>
<feature type="domain" description="Helicase C-terminal" evidence="5">
    <location>
        <begin position="611"/>
        <end position="764"/>
    </location>
</feature>
<dbReference type="SMART" id="SM00490">
    <property type="entry name" value="HELICc"/>
    <property type="match status" value="1"/>
</dbReference>
<dbReference type="EMBL" id="JAKWBI020000351">
    <property type="protein sequence ID" value="KAJ2896155.1"/>
    <property type="molecule type" value="Genomic_DNA"/>
</dbReference>
<keyword evidence="7" id="KW-1185">Reference proteome</keyword>
<dbReference type="SMART" id="SM00487">
    <property type="entry name" value="DEXDc"/>
    <property type="match status" value="1"/>
</dbReference>
<protein>
    <recommendedName>
        <fullName evidence="8">DEAD/DEAH box helicase</fullName>
    </recommendedName>
</protein>
<dbReference type="InterPro" id="IPR027417">
    <property type="entry name" value="P-loop_NTPase"/>
</dbReference>
<feature type="domain" description="Helicase ATP-binding" evidence="4">
    <location>
        <begin position="386"/>
        <end position="569"/>
    </location>
</feature>
<dbReference type="InterPro" id="IPR011545">
    <property type="entry name" value="DEAD/DEAH_box_helicase_dom"/>
</dbReference>
<dbReference type="GO" id="GO:0043138">
    <property type="term" value="F:3'-5' DNA helicase activity"/>
    <property type="evidence" value="ECO:0007669"/>
    <property type="project" value="TreeGrafter"/>
</dbReference>
<dbReference type="PANTHER" id="PTHR47957:SF3">
    <property type="entry name" value="ATP-DEPENDENT HELICASE HRQ1"/>
    <property type="match status" value="1"/>
</dbReference>
<evidence type="ECO:0000256" key="2">
    <source>
        <dbReference type="ARBA" id="ARBA00022840"/>
    </source>
</evidence>
<evidence type="ECO:0000259" key="5">
    <source>
        <dbReference type="PROSITE" id="PS51194"/>
    </source>
</evidence>
<dbReference type="InterPro" id="IPR001650">
    <property type="entry name" value="Helicase_C-like"/>
</dbReference>
<feature type="compositionally biased region" description="Acidic residues" evidence="3">
    <location>
        <begin position="966"/>
        <end position="976"/>
    </location>
</feature>
<dbReference type="PROSITE" id="PS51192">
    <property type="entry name" value="HELICASE_ATP_BIND_1"/>
    <property type="match status" value="1"/>
</dbReference>
<dbReference type="GO" id="GO:0005524">
    <property type="term" value="F:ATP binding"/>
    <property type="evidence" value="ECO:0007669"/>
    <property type="project" value="UniProtKB-KW"/>
</dbReference>
<dbReference type="Gene3D" id="3.40.50.300">
    <property type="entry name" value="P-loop containing nucleotide triphosphate hydrolases"/>
    <property type="match status" value="2"/>
</dbReference>
<dbReference type="Pfam" id="PF09369">
    <property type="entry name" value="MZB"/>
    <property type="match status" value="1"/>
</dbReference>
<evidence type="ECO:0000313" key="7">
    <source>
        <dbReference type="Proteomes" id="UP001201980"/>
    </source>
</evidence>
<dbReference type="GO" id="GO:0005634">
    <property type="term" value="C:nucleus"/>
    <property type="evidence" value="ECO:0007669"/>
    <property type="project" value="TreeGrafter"/>
</dbReference>
<dbReference type="PANTHER" id="PTHR47957">
    <property type="entry name" value="ATP-DEPENDENT HELICASE HRQ1"/>
    <property type="match status" value="1"/>
</dbReference>
<feature type="compositionally biased region" description="Basic and acidic residues" evidence="3">
    <location>
        <begin position="939"/>
        <end position="954"/>
    </location>
</feature>
<accession>A0AAD5RK81</accession>
<dbReference type="AlphaFoldDB" id="A0AAD5RK81"/>
<dbReference type="Proteomes" id="UP001201980">
    <property type="component" value="Unassembled WGS sequence"/>
</dbReference>
<comment type="caution">
    <text evidence="6">The sequence shown here is derived from an EMBL/GenBank/DDBJ whole genome shotgun (WGS) entry which is preliminary data.</text>
</comment>
<evidence type="ECO:0000259" key="4">
    <source>
        <dbReference type="PROSITE" id="PS51192"/>
    </source>
</evidence>
<reference evidence="6" key="1">
    <citation type="submission" date="2022-07" db="EMBL/GenBank/DDBJ databases">
        <title>Draft genome sequence of Zalerion maritima ATCC 34329, a (micro)plastics degrading marine fungus.</title>
        <authorList>
            <person name="Paco A."/>
            <person name="Goncalves M.F.M."/>
            <person name="Rocha-Santos T.A.P."/>
            <person name="Alves A."/>
        </authorList>
    </citation>
    <scope>NUCLEOTIDE SEQUENCE</scope>
    <source>
        <strain evidence="6">ATCC 34329</strain>
    </source>
</reference>
<dbReference type="InterPro" id="IPR055227">
    <property type="entry name" value="HRQ1_WHD"/>
</dbReference>
<feature type="region of interest" description="Disordered" evidence="3">
    <location>
        <begin position="909"/>
        <end position="983"/>
    </location>
</feature>
<organism evidence="6 7">
    <name type="scientific">Zalerion maritima</name>
    <dbReference type="NCBI Taxonomy" id="339359"/>
    <lineage>
        <taxon>Eukaryota</taxon>
        <taxon>Fungi</taxon>
        <taxon>Dikarya</taxon>
        <taxon>Ascomycota</taxon>
        <taxon>Pezizomycotina</taxon>
        <taxon>Sordariomycetes</taxon>
        <taxon>Lulworthiomycetidae</taxon>
        <taxon>Lulworthiales</taxon>
        <taxon>Lulworthiaceae</taxon>
        <taxon>Zalerion</taxon>
    </lineage>
</organism>
<evidence type="ECO:0008006" key="8">
    <source>
        <dbReference type="Google" id="ProtNLM"/>
    </source>
</evidence>
<sequence length="1215" mass="133636">MADSRATTAPRVPIRKRKRASDDPSTSDSEASVSTIGTAESNSSSGVKTQETTSAAAKGTKARGKKGQEPNPEELMRSWPPKFRQLERTHRALNLVYTFCSTRKQLATTFGTIKKAVEGHIGKELTVEDVAEVVAMRPGGVRLEWVDELTLLADIRGAERDGGLEGRGGAQVPPPDASVGGITGEENLGPRAEEEKRSDVLLIEFVDGDLKREVYNPKTGGTERPRRMLRNEDLRMPVYGQKQIMKVIKRRNEKFADAVVGFLGMCEEEKLDPEMKLAEERGKHVPKPMGAEAVLSAEIGEEEGQDKDGPLPKTIPKERKSIPEIIQELKGSPWYTGQIVPDGHRVFEPQEAVTDDLNFLMSQDLVNALYNARGITGLYAHQAQAISALHDGYNVVVSTSTSSGKSLIYQLPVLHELERDHLTRAMYIFPTKALAQDQRRGLKEMLAYMPGLEDTMVETFDGDTDWAVRGEIRDVGRVIFTNPDMLHITILPREEQWRGFFKNLKFVVVDELHYYNSLMGVHMAYIMRRLRRICSAVGNNKIKFVSCSATVANPLEHFTTLFGAPEEKTRLVDFDGSPSGRKEFLCWNTPFKDPGDPASGRGDSTHECARLFCQLILRGVRTIAFCRIRAQCERLIAAVRKELSDMERAECASLVMGYRGGYTAQDRRFIEKEMFDGKLLGIVATSALELGVDIGSLDAVITAGFPYSISNLRQQSGRAGRRNKDSLSVLVGGPFPTDQYFMQNPDEIFTRPNDELCVDLSNVMVAEGHVQCAAFEMPIQPSVDTKYFGSDTIDLAQLCKDRLEVDEMGYYHAHPRFRPTPSKFVNIRSTEEDDNIAIVDISNGRNIVLEELEKSRASFTVYDGAIFLHQGQKYLVRDWNPEKAIAKVEKVAVDWTTVQRDFTDIDPVETEESRRLDLVAEEGGASDATGPESSSTRARKGEQTSSRGDDEPPPPKKPSSSSNADADADADADAEDAPPPPLPVRAYKGKIRITQNVFGFFKVSSANKILDAVSVSNPPVVRHGKGAWLDLPPRCLRALASRGINVAAAIHSASHAVLSLFPLCVSGLAAGDVRTECKVPRKEFSNKKKGGAGRRRPARLTFYDAAGGQAGAGLSVKAFEFMDFLLPRALGRVEECGCPDGCVECVCDERCKEGNEVRSKAGAVVVLRCLLGWTVDLKKAARFWGEGGIGSPAGVETIVLAEEVPSAGRRGAYGV</sequence>
<dbReference type="CDD" id="cd18797">
    <property type="entry name" value="SF2_C_Hrq"/>
    <property type="match status" value="1"/>
</dbReference>
<evidence type="ECO:0000256" key="3">
    <source>
        <dbReference type="SAM" id="MobiDB-lite"/>
    </source>
</evidence>
<keyword evidence="2" id="KW-0067">ATP-binding</keyword>
<name>A0AAD5RK81_9PEZI</name>
<dbReference type="GO" id="GO:0036297">
    <property type="term" value="P:interstrand cross-link repair"/>
    <property type="evidence" value="ECO:0007669"/>
    <property type="project" value="TreeGrafter"/>
</dbReference>